<organism evidence="1 2">
    <name type="scientific">Antarcticirhabdus aurantiaca</name>
    <dbReference type="NCBI Taxonomy" id="2606717"/>
    <lineage>
        <taxon>Bacteria</taxon>
        <taxon>Pseudomonadati</taxon>
        <taxon>Pseudomonadota</taxon>
        <taxon>Alphaproteobacteria</taxon>
        <taxon>Hyphomicrobiales</taxon>
        <taxon>Aurantimonadaceae</taxon>
        <taxon>Antarcticirhabdus</taxon>
    </lineage>
</organism>
<proteinExistence type="predicted"/>
<protein>
    <submittedName>
        <fullName evidence="1">KpsF/GutQ family sugar-phosphate isomerase</fullName>
    </submittedName>
</protein>
<sequence length="331" mass="34164">MSKAGIAAQPTSATIASAIDTLSVEMAGLQSLQAALGGELGPALERVVELVIASKGRLIVSGMGKSGHVGRKIAATLTSTGTPSFFLHPAEASHGDLGMVTKDDVVLALSWSGESRELGDVISYAKRYGVPLIAVTSRADSTLGKAADVPLILPKAAEACPHGLAPTTSTLLQLALGDVIAVALLRQRDFTPANFHRFHPGGKLGSSLRSVGDLMRRPGHIAAVTPDQDMRTVILAMTSHSVGSAIVVDGAEAVLGIITDGDLRRHMGSDLMVKTAGEIMTPGPVTCPPDMLGSAALALMSRHKVNALAVVENRRLVGMLTMHTLLAAGIS</sequence>
<name>A0ACD4NL40_9HYPH</name>
<dbReference type="EMBL" id="CP113520">
    <property type="protein sequence ID" value="WAJ27655.1"/>
    <property type="molecule type" value="Genomic_DNA"/>
</dbReference>
<accession>A0ACD4NL40</accession>
<reference evidence="1" key="1">
    <citation type="submission" date="2022-11" db="EMBL/GenBank/DDBJ databases">
        <title>beta-Carotene-producing bacterium, Jeongeuplla avenae sp. nov., alleviates the salt stress of Arabidopsis seedlings.</title>
        <authorList>
            <person name="Jiang L."/>
            <person name="Lee J."/>
        </authorList>
    </citation>
    <scope>NUCLEOTIDE SEQUENCE</scope>
    <source>
        <strain evidence="1">DY_R2A_6</strain>
    </source>
</reference>
<evidence type="ECO:0000313" key="2">
    <source>
        <dbReference type="Proteomes" id="UP001163223"/>
    </source>
</evidence>
<keyword evidence="1" id="KW-0413">Isomerase</keyword>
<evidence type="ECO:0000313" key="1">
    <source>
        <dbReference type="EMBL" id="WAJ27655.1"/>
    </source>
</evidence>
<dbReference type="Proteomes" id="UP001163223">
    <property type="component" value="Chromosome"/>
</dbReference>
<keyword evidence="2" id="KW-1185">Reference proteome</keyword>
<gene>
    <name evidence="1" type="ORF">OXU80_22890</name>
</gene>